<sequence length="142" mass="16585">MIHKFTKIFINFSNQCFQFIQPNSFNSVIASEISSIVSGNSSKRFPFLRNSFAWFCDSFISDFNRSTALAKSINSELELRYFISKASLIREIIRNFDVAKRLFFFCLYCITNSCRFLHFSVENSRSLEFKRENSTTLSCGRI</sequence>
<comment type="caution">
    <text evidence="1">The sequence shown here is derived from an EMBL/GenBank/DDBJ whole genome shotgun (WGS) entry which is preliminary data.</text>
</comment>
<keyword evidence="2" id="KW-1185">Reference proteome</keyword>
<dbReference type="EMBL" id="NJHN03000092">
    <property type="protein sequence ID" value="KAH9416424.1"/>
    <property type="molecule type" value="Genomic_DNA"/>
</dbReference>
<name>A0ABQ8J1L0_DERPT</name>
<dbReference type="Proteomes" id="UP000887458">
    <property type="component" value="Unassembled WGS sequence"/>
</dbReference>
<organism evidence="1 2">
    <name type="scientific">Dermatophagoides pteronyssinus</name>
    <name type="common">European house dust mite</name>
    <dbReference type="NCBI Taxonomy" id="6956"/>
    <lineage>
        <taxon>Eukaryota</taxon>
        <taxon>Metazoa</taxon>
        <taxon>Ecdysozoa</taxon>
        <taxon>Arthropoda</taxon>
        <taxon>Chelicerata</taxon>
        <taxon>Arachnida</taxon>
        <taxon>Acari</taxon>
        <taxon>Acariformes</taxon>
        <taxon>Sarcoptiformes</taxon>
        <taxon>Astigmata</taxon>
        <taxon>Psoroptidia</taxon>
        <taxon>Analgoidea</taxon>
        <taxon>Pyroglyphidae</taxon>
        <taxon>Dermatophagoidinae</taxon>
        <taxon>Dermatophagoides</taxon>
    </lineage>
</organism>
<accession>A0ABQ8J1L0</accession>
<reference evidence="1 2" key="2">
    <citation type="journal article" date="2022" name="Mol. Biol. Evol.">
        <title>Comparative Genomics Reveals Insights into the Divergent Evolution of Astigmatic Mites and Household Pest Adaptations.</title>
        <authorList>
            <person name="Xiong Q."/>
            <person name="Wan A.T."/>
            <person name="Liu X."/>
            <person name="Fung C.S."/>
            <person name="Xiao X."/>
            <person name="Malainual N."/>
            <person name="Hou J."/>
            <person name="Wang L."/>
            <person name="Wang M."/>
            <person name="Yang K.Y."/>
            <person name="Cui Y."/>
            <person name="Leung E.L."/>
            <person name="Nong W."/>
            <person name="Shin S.K."/>
            <person name="Au S.W."/>
            <person name="Jeong K.Y."/>
            <person name="Chew F.T."/>
            <person name="Hui J.H."/>
            <person name="Leung T.F."/>
            <person name="Tungtrongchitr A."/>
            <person name="Zhong N."/>
            <person name="Liu Z."/>
            <person name="Tsui S.K."/>
        </authorList>
    </citation>
    <scope>NUCLEOTIDE SEQUENCE [LARGE SCALE GENOMIC DNA]</scope>
    <source>
        <strain evidence="1">Derp</strain>
    </source>
</reference>
<evidence type="ECO:0000313" key="2">
    <source>
        <dbReference type="Proteomes" id="UP000887458"/>
    </source>
</evidence>
<reference evidence="1 2" key="1">
    <citation type="journal article" date="2018" name="J. Allergy Clin. Immunol.">
        <title>High-quality assembly of Dermatophagoides pteronyssinus genome and transcriptome reveals a wide range of novel allergens.</title>
        <authorList>
            <person name="Liu X.Y."/>
            <person name="Yang K.Y."/>
            <person name="Wang M.Q."/>
            <person name="Kwok J.S."/>
            <person name="Zeng X."/>
            <person name="Yang Z."/>
            <person name="Xiao X.J."/>
            <person name="Lau C.P."/>
            <person name="Li Y."/>
            <person name="Huang Z.M."/>
            <person name="Ba J.G."/>
            <person name="Yim A.K."/>
            <person name="Ouyang C.Y."/>
            <person name="Ngai S.M."/>
            <person name="Chan T.F."/>
            <person name="Leung E.L."/>
            <person name="Liu L."/>
            <person name="Liu Z.G."/>
            <person name="Tsui S.K."/>
        </authorList>
    </citation>
    <scope>NUCLEOTIDE SEQUENCE [LARGE SCALE GENOMIC DNA]</scope>
    <source>
        <strain evidence="1">Derp</strain>
    </source>
</reference>
<protein>
    <submittedName>
        <fullName evidence="1">Uncharacterized protein</fullName>
    </submittedName>
</protein>
<proteinExistence type="predicted"/>
<gene>
    <name evidence="1" type="ORF">DERP_012852</name>
</gene>
<evidence type="ECO:0000313" key="1">
    <source>
        <dbReference type="EMBL" id="KAH9416424.1"/>
    </source>
</evidence>